<reference evidence="1" key="1">
    <citation type="journal article" date="2022" name="bioRxiv">
        <title>Sequencing and chromosome-scale assembly of the giantPleurodeles waltlgenome.</title>
        <authorList>
            <person name="Brown T."/>
            <person name="Elewa A."/>
            <person name="Iarovenko S."/>
            <person name="Subramanian E."/>
            <person name="Araus A.J."/>
            <person name="Petzold A."/>
            <person name="Susuki M."/>
            <person name="Suzuki K.-i.T."/>
            <person name="Hayashi T."/>
            <person name="Toyoda A."/>
            <person name="Oliveira C."/>
            <person name="Osipova E."/>
            <person name="Leigh N.D."/>
            <person name="Simon A."/>
            <person name="Yun M.H."/>
        </authorList>
    </citation>
    <scope>NUCLEOTIDE SEQUENCE</scope>
    <source>
        <strain evidence="1">20211129_DDA</strain>
        <tissue evidence="1">Liver</tissue>
    </source>
</reference>
<dbReference type="Proteomes" id="UP001066276">
    <property type="component" value="Chromosome 1_1"/>
</dbReference>
<organism evidence="1 2">
    <name type="scientific">Pleurodeles waltl</name>
    <name type="common">Iberian ribbed newt</name>
    <dbReference type="NCBI Taxonomy" id="8319"/>
    <lineage>
        <taxon>Eukaryota</taxon>
        <taxon>Metazoa</taxon>
        <taxon>Chordata</taxon>
        <taxon>Craniata</taxon>
        <taxon>Vertebrata</taxon>
        <taxon>Euteleostomi</taxon>
        <taxon>Amphibia</taxon>
        <taxon>Batrachia</taxon>
        <taxon>Caudata</taxon>
        <taxon>Salamandroidea</taxon>
        <taxon>Salamandridae</taxon>
        <taxon>Pleurodelinae</taxon>
        <taxon>Pleurodeles</taxon>
    </lineage>
</organism>
<dbReference type="AlphaFoldDB" id="A0AAV7WU67"/>
<evidence type="ECO:0000313" key="1">
    <source>
        <dbReference type="EMBL" id="KAJ1216522.1"/>
    </source>
</evidence>
<keyword evidence="2" id="KW-1185">Reference proteome</keyword>
<evidence type="ECO:0000313" key="2">
    <source>
        <dbReference type="Proteomes" id="UP001066276"/>
    </source>
</evidence>
<dbReference type="EMBL" id="JANPWB010000001">
    <property type="protein sequence ID" value="KAJ1216522.1"/>
    <property type="molecule type" value="Genomic_DNA"/>
</dbReference>
<comment type="caution">
    <text evidence="1">The sequence shown here is derived from an EMBL/GenBank/DDBJ whole genome shotgun (WGS) entry which is preliminary data.</text>
</comment>
<name>A0AAV7WU67_PLEWA</name>
<sequence>MRRAGESKLKIDSRLVNLASNLQSSSVTGNKSLMSLEEIRLQCDIQISLTVAFDEEEENMNRMEQSGDPLVKAGSLQNVINNDCSQMLPLQ</sequence>
<gene>
    <name evidence="1" type="ORF">NDU88_004123</name>
</gene>
<protein>
    <submittedName>
        <fullName evidence="1">Uncharacterized protein</fullName>
    </submittedName>
</protein>
<proteinExistence type="predicted"/>
<accession>A0AAV7WU67</accession>